<keyword evidence="2" id="KW-1185">Reference proteome</keyword>
<evidence type="ECO:0000313" key="2">
    <source>
        <dbReference type="Proteomes" id="UP001620645"/>
    </source>
</evidence>
<reference evidence="1 2" key="1">
    <citation type="submission" date="2024-10" db="EMBL/GenBank/DDBJ databases">
        <authorList>
            <person name="Kim D."/>
        </authorList>
    </citation>
    <scope>NUCLEOTIDE SEQUENCE [LARGE SCALE GENOMIC DNA]</scope>
    <source>
        <strain evidence="1">Taebaek</strain>
    </source>
</reference>
<evidence type="ECO:0000313" key="1">
    <source>
        <dbReference type="EMBL" id="KAL3084477.1"/>
    </source>
</evidence>
<organism evidence="1 2">
    <name type="scientific">Heterodera schachtii</name>
    <name type="common">Sugarbeet cyst nematode worm</name>
    <name type="synonym">Tylenchus schachtii</name>
    <dbReference type="NCBI Taxonomy" id="97005"/>
    <lineage>
        <taxon>Eukaryota</taxon>
        <taxon>Metazoa</taxon>
        <taxon>Ecdysozoa</taxon>
        <taxon>Nematoda</taxon>
        <taxon>Chromadorea</taxon>
        <taxon>Rhabditida</taxon>
        <taxon>Tylenchina</taxon>
        <taxon>Tylenchomorpha</taxon>
        <taxon>Tylenchoidea</taxon>
        <taxon>Heteroderidae</taxon>
        <taxon>Heteroderinae</taxon>
        <taxon>Heterodera</taxon>
    </lineage>
</organism>
<accession>A0ABD2IZE2</accession>
<comment type="caution">
    <text evidence="1">The sequence shown here is derived from an EMBL/GenBank/DDBJ whole genome shotgun (WGS) entry which is preliminary data.</text>
</comment>
<name>A0ABD2IZE2_HETSC</name>
<dbReference type="Proteomes" id="UP001620645">
    <property type="component" value="Unassembled WGS sequence"/>
</dbReference>
<proteinExistence type="predicted"/>
<gene>
    <name evidence="1" type="ORF">niasHS_009248</name>
</gene>
<dbReference type="EMBL" id="JBICCN010000234">
    <property type="protein sequence ID" value="KAL3084477.1"/>
    <property type="molecule type" value="Genomic_DNA"/>
</dbReference>
<dbReference type="AlphaFoldDB" id="A0ABD2IZE2"/>
<protein>
    <submittedName>
        <fullName evidence="1">Uncharacterized protein</fullName>
    </submittedName>
</protein>
<sequence>MDNRIYFGRIWHILGAFYRHKKAGGNISEKDREFLNQRSAKFFWPNEHNNGFPLAYCHETWYRMAKLYNESIAIGTEENGEKKAIEIKNEDAQTIGEMQSEIIEELTAKQIEEKQIQNYIGFLDNKNEKKSCKRAQFLLDILAFYQW</sequence>